<dbReference type="Gene3D" id="3.90.79.10">
    <property type="entry name" value="Nucleoside Triphosphate Pyrophosphohydrolase"/>
    <property type="match status" value="1"/>
</dbReference>
<dbReference type="GO" id="GO:0005829">
    <property type="term" value="C:cytosol"/>
    <property type="evidence" value="ECO:0007669"/>
    <property type="project" value="TreeGrafter"/>
</dbReference>
<dbReference type="GO" id="GO:0006203">
    <property type="term" value="P:dGTP catabolic process"/>
    <property type="evidence" value="ECO:0007669"/>
    <property type="project" value="TreeGrafter"/>
</dbReference>
<dbReference type="SUPFAM" id="SSF55811">
    <property type="entry name" value="Nudix"/>
    <property type="match status" value="1"/>
</dbReference>
<keyword evidence="1 2" id="KW-0378">Hydrolase</keyword>
<feature type="domain" description="Nudix hydrolase" evidence="3">
    <location>
        <begin position="3"/>
        <end position="133"/>
    </location>
</feature>
<dbReference type="InterPro" id="IPR015797">
    <property type="entry name" value="NUDIX_hydrolase-like_dom_sf"/>
</dbReference>
<keyword evidence="5" id="KW-1185">Reference proteome</keyword>
<name>A0AAU9I9R7_9CILI</name>
<evidence type="ECO:0000256" key="1">
    <source>
        <dbReference type="ARBA" id="ARBA00022801"/>
    </source>
</evidence>
<dbReference type="Proteomes" id="UP001162131">
    <property type="component" value="Unassembled WGS sequence"/>
</dbReference>
<dbReference type="EMBL" id="CAJZBQ010000001">
    <property type="protein sequence ID" value="CAG9310136.1"/>
    <property type="molecule type" value="Genomic_DNA"/>
</dbReference>
<dbReference type="InterPro" id="IPR020084">
    <property type="entry name" value="NUDIX_hydrolase_CS"/>
</dbReference>
<dbReference type="PROSITE" id="PS00893">
    <property type="entry name" value="NUDIX_BOX"/>
    <property type="match status" value="1"/>
</dbReference>
<dbReference type="InterPro" id="IPR000086">
    <property type="entry name" value="NUDIX_hydrolase_dom"/>
</dbReference>
<evidence type="ECO:0000313" key="5">
    <source>
        <dbReference type="Proteomes" id="UP001162131"/>
    </source>
</evidence>
<comment type="similarity">
    <text evidence="2">Belongs to the Nudix hydrolase family.</text>
</comment>
<reference evidence="4" key="1">
    <citation type="submission" date="2021-09" db="EMBL/GenBank/DDBJ databases">
        <authorList>
            <consortium name="AG Swart"/>
            <person name="Singh M."/>
            <person name="Singh A."/>
            <person name="Seah K."/>
            <person name="Emmerich C."/>
        </authorList>
    </citation>
    <scope>NUCLEOTIDE SEQUENCE</scope>
    <source>
        <strain evidence="4">ATCC30299</strain>
    </source>
</reference>
<evidence type="ECO:0000256" key="2">
    <source>
        <dbReference type="RuleBase" id="RU003476"/>
    </source>
</evidence>
<accession>A0AAU9I9R7</accession>
<evidence type="ECO:0000313" key="4">
    <source>
        <dbReference type="EMBL" id="CAG9310136.1"/>
    </source>
</evidence>
<dbReference type="InterPro" id="IPR020476">
    <property type="entry name" value="Nudix_hydrolase"/>
</dbReference>
<dbReference type="AlphaFoldDB" id="A0AAU9I9R7"/>
<sequence>MDSNHIVVGVVVFVINKQDQILVGRRTDYNEFGLPGGKLEYLESVEEAALRELEEETGLKSLIEDIKVFKVANLITRMQDHSMVFYSALQIPENQTPENLEPHKNEGWIWVTWEEMMKLELFYPLRIGLRAISPLKYDEIPDLRSILIKE</sequence>
<dbReference type="Pfam" id="PF00293">
    <property type="entry name" value="NUDIX"/>
    <property type="match status" value="1"/>
</dbReference>
<comment type="caution">
    <text evidence="4">The sequence shown here is derived from an EMBL/GenBank/DDBJ whole genome shotgun (WGS) entry which is preliminary data.</text>
</comment>
<proteinExistence type="inferred from homology"/>
<gene>
    <name evidence="4" type="ORF">BSTOLATCC_MIC345</name>
</gene>
<evidence type="ECO:0000259" key="3">
    <source>
        <dbReference type="PROSITE" id="PS51462"/>
    </source>
</evidence>
<dbReference type="PANTHER" id="PTHR16099:SF5">
    <property type="entry name" value="NUCLEOTIDE TRIPHOSPHATE DIPHOSPHATASE NUDT15"/>
    <property type="match status" value="1"/>
</dbReference>
<dbReference type="PANTHER" id="PTHR16099">
    <property type="entry name" value="8-OXO-DGTP DIPHOSPHATES NUDT15"/>
    <property type="match status" value="1"/>
</dbReference>
<dbReference type="PROSITE" id="PS51462">
    <property type="entry name" value="NUDIX"/>
    <property type="match status" value="1"/>
</dbReference>
<organism evidence="4 5">
    <name type="scientific">Blepharisma stoltei</name>
    <dbReference type="NCBI Taxonomy" id="1481888"/>
    <lineage>
        <taxon>Eukaryota</taxon>
        <taxon>Sar</taxon>
        <taxon>Alveolata</taxon>
        <taxon>Ciliophora</taxon>
        <taxon>Postciliodesmatophora</taxon>
        <taxon>Heterotrichea</taxon>
        <taxon>Heterotrichida</taxon>
        <taxon>Blepharismidae</taxon>
        <taxon>Blepharisma</taxon>
    </lineage>
</organism>
<dbReference type="GO" id="GO:0035539">
    <property type="term" value="F:8-oxo-7,8-dihydrodeoxyguanosine triphosphate pyrophosphatase activity"/>
    <property type="evidence" value="ECO:0007669"/>
    <property type="project" value="TreeGrafter"/>
</dbReference>
<protein>
    <recommendedName>
        <fullName evidence="3">Nudix hydrolase domain-containing protein</fullName>
    </recommendedName>
</protein>
<dbReference type="PRINTS" id="PR00502">
    <property type="entry name" value="NUDIXFAMILY"/>
</dbReference>